<organism evidence="2 3">
    <name type="scientific">Metallosphaera hakonensis JCM 8857 = DSM 7519</name>
    <dbReference type="NCBI Taxonomy" id="1293036"/>
    <lineage>
        <taxon>Archaea</taxon>
        <taxon>Thermoproteota</taxon>
        <taxon>Thermoprotei</taxon>
        <taxon>Sulfolobales</taxon>
        <taxon>Sulfolobaceae</taxon>
        <taxon>Metallosphaera</taxon>
    </lineage>
</organism>
<dbReference type="GeneID" id="36833786"/>
<feature type="transmembrane region" description="Helical" evidence="1">
    <location>
        <begin position="103"/>
        <end position="124"/>
    </location>
</feature>
<dbReference type="EMBL" id="CP029287">
    <property type="protein sequence ID" value="AWR98449.1"/>
    <property type="molecule type" value="Genomic_DNA"/>
</dbReference>
<dbReference type="Pfam" id="PF06157">
    <property type="entry name" value="DUF973"/>
    <property type="match status" value="1"/>
</dbReference>
<feature type="transmembrane region" description="Helical" evidence="1">
    <location>
        <begin position="21"/>
        <end position="40"/>
    </location>
</feature>
<dbReference type="InterPro" id="IPR009321">
    <property type="entry name" value="DUF973"/>
</dbReference>
<keyword evidence="3" id="KW-1185">Reference proteome</keyword>
<feature type="transmembrane region" description="Helical" evidence="1">
    <location>
        <begin position="144"/>
        <end position="171"/>
    </location>
</feature>
<reference evidence="3" key="2">
    <citation type="submission" date="2020-03" db="EMBL/GenBank/DDBJ databases">
        <title>Complete Genome Sequences of Extremely Thermoacidophilic, Metal-Mobilizing Type-Strain Members of the Archaeal Family Sulfolobaceae: Acidianus brierleyi DSM-1651T, Acidianus sulfidivorans DSM-18786T, Metallosphaera hakonensis DSM-7519T, and Metallosphaera prunae DSM-10039T.</title>
        <authorList>
            <person name="Counts J.A."/>
            <person name="Kelly R.M."/>
        </authorList>
    </citation>
    <scope>NUCLEOTIDE SEQUENCE [LARGE SCALE GENOMIC DNA]</scope>
    <source>
        <strain evidence="3">HO1-1</strain>
    </source>
</reference>
<dbReference type="Proteomes" id="UP000247586">
    <property type="component" value="Chromosome"/>
</dbReference>
<dbReference type="RefSeq" id="WP_110368680.1">
    <property type="nucleotide sequence ID" value="NZ_BBBA01000010.1"/>
</dbReference>
<reference evidence="2 3" key="1">
    <citation type="submission" date="2018-05" db="EMBL/GenBank/DDBJ databases">
        <title>Complete Genome Sequences of Extremely Thermoacidophilic, Metal-Mobilizing Type-Strain Members of the Archaeal Family Sulfolobaceae: Acidianus brierleyi DSM-1651T, Acidianus sulfidivorans DSM-18786T, Metallosphaera hakonensis DSM-7519T, and Metallosphaera prunae DSM-10039T.</title>
        <authorList>
            <person name="Counts J.A."/>
            <person name="Kelly R.M."/>
        </authorList>
    </citation>
    <scope>NUCLEOTIDE SEQUENCE [LARGE SCALE GENOMIC DNA]</scope>
    <source>
        <strain evidence="2 3">HO1-1</strain>
    </source>
</reference>
<feature type="transmembrane region" description="Helical" evidence="1">
    <location>
        <begin position="183"/>
        <end position="208"/>
    </location>
</feature>
<sequence length="321" mass="34457">MSSNQSEIEALSKLKSSAFMGILGAIVQAVYIITYFSFLFSQLSSTVVPGSNFLLPRSYLIVPSVVVEVIAGVFSLLIFYFARSGFVILRGLKVSGNEGVTGSTILLIFSVIDTLIIVPVFLLLDAVPRPPGVVTANSVQGNFLLPLLLIGLPLLVFAVVGFIGLILLIIGEYRLGSRYQDNYIKIGSILQIIPFLNLIGYFLLYIGFSNAINKSRSGFSPQVQSSMPSQPPAYQIGFGSLTDAGVGKVNLYSGQILAVTSAVLYLPSGQVKAQRVTPGNLAVGENTLDLDFGPLQGLVKGSYYVDMTLSDGSVLRIYLVY</sequence>
<keyword evidence="1" id="KW-1133">Transmembrane helix</keyword>
<accession>A0A2U9IQW9</accession>
<evidence type="ECO:0008006" key="4">
    <source>
        <dbReference type="Google" id="ProtNLM"/>
    </source>
</evidence>
<evidence type="ECO:0000256" key="1">
    <source>
        <dbReference type="SAM" id="Phobius"/>
    </source>
</evidence>
<name>A0A2U9IQW9_9CREN</name>
<dbReference type="AlphaFoldDB" id="A0A2U9IQW9"/>
<feature type="transmembrane region" description="Helical" evidence="1">
    <location>
        <begin position="60"/>
        <end position="82"/>
    </location>
</feature>
<gene>
    <name evidence="2" type="ORF">DFR87_00550</name>
</gene>
<proteinExistence type="predicted"/>
<evidence type="ECO:0000313" key="3">
    <source>
        <dbReference type="Proteomes" id="UP000247586"/>
    </source>
</evidence>
<keyword evidence="1" id="KW-0812">Transmembrane</keyword>
<evidence type="ECO:0000313" key="2">
    <source>
        <dbReference type="EMBL" id="AWR98449.1"/>
    </source>
</evidence>
<keyword evidence="1" id="KW-0472">Membrane</keyword>
<dbReference type="OrthoDB" id="384062at2157"/>
<reference evidence="3" key="3">
    <citation type="submission" date="2020-03" db="EMBL/GenBank/DDBJ databases">
        <title>Sequencing and Assembly of Multiple Reported Metal-Biooxidizing Members of the Extremely Thermoacidophilic Archaeal Family Sulfolobaceae.</title>
        <authorList>
            <person name="Counts J.A."/>
            <person name="Kelly R.M."/>
        </authorList>
    </citation>
    <scope>NUCLEOTIDE SEQUENCE [LARGE SCALE GENOMIC DNA]</scope>
    <source>
        <strain evidence="3">HO1-1</strain>
    </source>
</reference>
<dbReference type="KEGG" id="mhk:DFR87_00550"/>
<protein>
    <recommendedName>
        <fullName evidence="4">DUF973 domain-containing protein</fullName>
    </recommendedName>
</protein>